<evidence type="ECO:0000313" key="3">
    <source>
        <dbReference type="Proteomes" id="UP000028525"/>
    </source>
</evidence>
<organism evidence="2 3">
    <name type="scientific">Lacrimispora celerecrescens</name>
    <dbReference type="NCBI Taxonomy" id="29354"/>
    <lineage>
        <taxon>Bacteria</taxon>
        <taxon>Bacillati</taxon>
        <taxon>Bacillota</taxon>
        <taxon>Clostridia</taxon>
        <taxon>Lachnospirales</taxon>
        <taxon>Lachnospiraceae</taxon>
        <taxon>Lacrimispora</taxon>
    </lineage>
</organism>
<dbReference type="STRING" id="29354.IO98_14140"/>
<dbReference type="OrthoDB" id="1653241at2"/>
<feature type="transmembrane region" description="Helical" evidence="1">
    <location>
        <begin position="15"/>
        <end position="37"/>
    </location>
</feature>
<evidence type="ECO:0000256" key="1">
    <source>
        <dbReference type="SAM" id="Phobius"/>
    </source>
</evidence>
<keyword evidence="1" id="KW-0812">Transmembrane</keyword>
<feature type="transmembrane region" description="Helical" evidence="1">
    <location>
        <begin position="387"/>
        <end position="404"/>
    </location>
</feature>
<keyword evidence="3" id="KW-1185">Reference proteome</keyword>
<accession>A0A084JLG6</accession>
<comment type="caution">
    <text evidence="2">The sequence shown here is derived from an EMBL/GenBank/DDBJ whole genome shotgun (WGS) entry which is preliminary data.</text>
</comment>
<dbReference type="RefSeq" id="WP_038282002.1">
    <property type="nucleotide sequence ID" value="NZ_JPME01000015.1"/>
</dbReference>
<proteinExistence type="predicted"/>
<sequence length="500" mass="56278">MKEQMSGRMKRMTRIYYWVLPVIFLYITAVSFFGAGMGMKLLGSTKPDVEPMEFHVYDGADIYSSLKAHMMTQEFASDFKETNHYYFAYDEKLLPYIVQVHGNLSEEYLQIQTYLYDESEEAPEPAVFYGMSSPIEDDIREYAMESYNDMWGEKIVTENNFSDYFGEYYLDTTRKPASNASGAISFIFSCGFMAALAGTLLIAWNLNSRRFKISRDTLKAWPEEKLLALDRQLKAASTSSYEKEQLYLTYDYIIANGEGFDIIPYEAVVRIYDTSYGSGKRLMAETKDQKYHTLAMVKGRGLKNKDAFQELAIQVKRQVLDRKEELTETILAEVHNRYPETVDPEAILQISASLEEKPSNPLFGVIGALFASLLGVGLWILIGQVGFVAGIAGLVILKLALGGYQKLGGSLDKKGAIICLIITAGMIAGANFLDYAVSMTRAYFQYEASFETLAYVFSNFGNLMSDMDMWSGFFIDLAIGYGLSIWSAAGAIKGIFNMEK</sequence>
<name>A0A084JLG6_9FIRM</name>
<dbReference type="Proteomes" id="UP000028525">
    <property type="component" value="Unassembled WGS sequence"/>
</dbReference>
<feature type="transmembrane region" description="Helical" evidence="1">
    <location>
        <begin position="416"/>
        <end position="437"/>
    </location>
</feature>
<feature type="transmembrane region" description="Helical" evidence="1">
    <location>
        <begin position="473"/>
        <end position="496"/>
    </location>
</feature>
<dbReference type="AlphaFoldDB" id="A0A084JLG6"/>
<keyword evidence="1" id="KW-1133">Transmembrane helix</keyword>
<feature type="transmembrane region" description="Helical" evidence="1">
    <location>
        <begin position="183"/>
        <end position="206"/>
    </location>
</feature>
<evidence type="ECO:0000313" key="2">
    <source>
        <dbReference type="EMBL" id="KEZ89800.1"/>
    </source>
</evidence>
<gene>
    <name evidence="2" type="ORF">IO98_14140</name>
</gene>
<protein>
    <submittedName>
        <fullName evidence="2">Uncharacterized protein</fullName>
    </submittedName>
</protein>
<keyword evidence="1" id="KW-0472">Membrane</keyword>
<reference evidence="2 3" key="1">
    <citation type="submission" date="2014-07" db="EMBL/GenBank/DDBJ databases">
        <title>Draft genome of Clostridium celerecrescens 152B isolated from sediments associated with methane hydrate from Krishna Godavari basin.</title>
        <authorList>
            <person name="Honkalas V.S."/>
            <person name="Dabir A.P."/>
            <person name="Arora P."/>
            <person name="Dhakephalkar P.K."/>
        </authorList>
    </citation>
    <scope>NUCLEOTIDE SEQUENCE [LARGE SCALE GENOMIC DNA]</scope>
    <source>
        <strain evidence="2 3">152B</strain>
    </source>
</reference>
<feature type="transmembrane region" description="Helical" evidence="1">
    <location>
        <begin position="362"/>
        <end position="381"/>
    </location>
</feature>
<dbReference type="EMBL" id="JPME01000015">
    <property type="protein sequence ID" value="KEZ89800.1"/>
    <property type="molecule type" value="Genomic_DNA"/>
</dbReference>